<evidence type="ECO:0000313" key="1">
    <source>
        <dbReference type="EMBL" id="KAG7296433.1"/>
    </source>
</evidence>
<organism evidence="1 2">
    <name type="scientific">Plutella xylostella</name>
    <name type="common">Diamondback moth</name>
    <name type="synonym">Plutella maculipennis</name>
    <dbReference type="NCBI Taxonomy" id="51655"/>
    <lineage>
        <taxon>Eukaryota</taxon>
        <taxon>Metazoa</taxon>
        <taxon>Ecdysozoa</taxon>
        <taxon>Arthropoda</taxon>
        <taxon>Hexapoda</taxon>
        <taxon>Insecta</taxon>
        <taxon>Pterygota</taxon>
        <taxon>Neoptera</taxon>
        <taxon>Endopterygota</taxon>
        <taxon>Lepidoptera</taxon>
        <taxon>Glossata</taxon>
        <taxon>Ditrysia</taxon>
        <taxon>Yponomeutoidea</taxon>
        <taxon>Plutellidae</taxon>
        <taxon>Plutella</taxon>
    </lineage>
</organism>
<reference evidence="1 2" key="1">
    <citation type="submission" date="2021-06" db="EMBL/GenBank/DDBJ databases">
        <title>A haploid diamondback moth (Plutella xylostella L.) genome assembly resolves 31 chromosomes and identifies a diamide resistance mutation.</title>
        <authorList>
            <person name="Ward C.M."/>
            <person name="Perry K.D."/>
            <person name="Baker G."/>
            <person name="Powis K."/>
            <person name="Heckel D.G."/>
            <person name="Baxter S.W."/>
        </authorList>
    </citation>
    <scope>NUCLEOTIDE SEQUENCE [LARGE SCALE GENOMIC DNA]</scope>
    <source>
        <strain evidence="1 2">LV</strain>
        <tissue evidence="1">Single pupa</tissue>
    </source>
</reference>
<sequence length="66" mass="7434">MPRRREGPWEVVGECPYLLGVELRRRTLSCVPVIVFTPILDGCLDSALIVLDIGPSCSRLRRALLR</sequence>
<dbReference type="EMBL" id="JAHIBW010000029">
    <property type="protein sequence ID" value="KAG7296433.1"/>
    <property type="molecule type" value="Genomic_DNA"/>
</dbReference>
<comment type="caution">
    <text evidence="1">The sequence shown here is derived from an EMBL/GenBank/DDBJ whole genome shotgun (WGS) entry which is preliminary data.</text>
</comment>
<accession>A0ABQ7PUI0</accession>
<gene>
    <name evidence="1" type="ORF">JYU34_021591</name>
</gene>
<protein>
    <submittedName>
        <fullName evidence="1">Uncharacterized protein</fullName>
    </submittedName>
</protein>
<proteinExistence type="predicted"/>
<name>A0ABQ7PUI0_PLUXY</name>
<evidence type="ECO:0000313" key="2">
    <source>
        <dbReference type="Proteomes" id="UP000823941"/>
    </source>
</evidence>
<dbReference type="Proteomes" id="UP000823941">
    <property type="component" value="Chromosome 29"/>
</dbReference>
<keyword evidence="2" id="KW-1185">Reference proteome</keyword>